<dbReference type="EMBL" id="GBXM01060784">
    <property type="protein sequence ID" value="JAH47793.1"/>
    <property type="molecule type" value="Transcribed_RNA"/>
</dbReference>
<dbReference type="AlphaFoldDB" id="A0A0E9T572"/>
<evidence type="ECO:0000256" key="1">
    <source>
        <dbReference type="SAM" id="MobiDB-lite"/>
    </source>
</evidence>
<name>A0A0E9T572_ANGAN</name>
<organism evidence="2">
    <name type="scientific">Anguilla anguilla</name>
    <name type="common">European freshwater eel</name>
    <name type="synonym">Muraena anguilla</name>
    <dbReference type="NCBI Taxonomy" id="7936"/>
    <lineage>
        <taxon>Eukaryota</taxon>
        <taxon>Metazoa</taxon>
        <taxon>Chordata</taxon>
        <taxon>Craniata</taxon>
        <taxon>Vertebrata</taxon>
        <taxon>Euteleostomi</taxon>
        <taxon>Actinopterygii</taxon>
        <taxon>Neopterygii</taxon>
        <taxon>Teleostei</taxon>
        <taxon>Anguilliformes</taxon>
        <taxon>Anguillidae</taxon>
        <taxon>Anguilla</taxon>
    </lineage>
</organism>
<sequence length="60" mass="6569">MAFVHHVVLRIRAIRPMDPDAKNLPECPPGASPGSKPVAREEKLSRCSSLIYSFTLGLAH</sequence>
<accession>A0A0E9T572</accession>
<reference evidence="2" key="2">
    <citation type="journal article" date="2015" name="Fish Shellfish Immunol.">
        <title>Early steps in the European eel (Anguilla anguilla)-Vibrio vulnificus interaction in the gills: Role of the RtxA13 toxin.</title>
        <authorList>
            <person name="Callol A."/>
            <person name="Pajuelo D."/>
            <person name="Ebbesson L."/>
            <person name="Teles M."/>
            <person name="MacKenzie S."/>
            <person name="Amaro C."/>
        </authorList>
    </citation>
    <scope>NUCLEOTIDE SEQUENCE</scope>
</reference>
<proteinExistence type="predicted"/>
<reference evidence="2" key="1">
    <citation type="submission" date="2014-11" db="EMBL/GenBank/DDBJ databases">
        <authorList>
            <person name="Amaro Gonzalez C."/>
        </authorList>
    </citation>
    <scope>NUCLEOTIDE SEQUENCE</scope>
</reference>
<protein>
    <submittedName>
        <fullName evidence="2">Uncharacterized protein</fullName>
    </submittedName>
</protein>
<evidence type="ECO:0000313" key="2">
    <source>
        <dbReference type="EMBL" id="JAH47793.1"/>
    </source>
</evidence>
<feature type="region of interest" description="Disordered" evidence="1">
    <location>
        <begin position="20"/>
        <end position="39"/>
    </location>
</feature>